<dbReference type="HAMAP" id="MF_00048">
    <property type="entry name" value="UPF0102"/>
    <property type="match status" value="1"/>
</dbReference>
<dbReference type="InterPro" id="IPR011335">
    <property type="entry name" value="Restrct_endonuc-II-like"/>
</dbReference>
<gene>
    <name evidence="3" type="ORF">GA0116948_11424</name>
</gene>
<dbReference type="OrthoDB" id="9802516at2"/>
<dbReference type="RefSeq" id="WP_089714285.1">
    <property type="nucleotide sequence ID" value="NZ_FMAR01000014.1"/>
</dbReference>
<dbReference type="GO" id="GO:0003676">
    <property type="term" value="F:nucleic acid binding"/>
    <property type="evidence" value="ECO:0007669"/>
    <property type="project" value="InterPro"/>
</dbReference>
<dbReference type="GO" id="GO:0004519">
    <property type="term" value="F:endonuclease activity"/>
    <property type="evidence" value="ECO:0007669"/>
    <property type="project" value="UniProtKB-KW"/>
</dbReference>
<organism evidence="3 4">
    <name type="scientific">Chitinophaga costaii</name>
    <dbReference type="NCBI Taxonomy" id="1335309"/>
    <lineage>
        <taxon>Bacteria</taxon>
        <taxon>Pseudomonadati</taxon>
        <taxon>Bacteroidota</taxon>
        <taxon>Chitinophagia</taxon>
        <taxon>Chitinophagales</taxon>
        <taxon>Chitinophagaceae</taxon>
        <taxon>Chitinophaga</taxon>
    </lineage>
</organism>
<dbReference type="AlphaFoldDB" id="A0A1C4FG06"/>
<evidence type="ECO:0000313" key="4">
    <source>
        <dbReference type="Proteomes" id="UP000242818"/>
    </source>
</evidence>
<reference evidence="3 4" key="1">
    <citation type="submission" date="2016-08" db="EMBL/GenBank/DDBJ databases">
        <authorList>
            <person name="Seilhamer J.J."/>
        </authorList>
    </citation>
    <scope>NUCLEOTIDE SEQUENCE [LARGE SCALE GENOMIC DNA]</scope>
    <source>
        <strain evidence="3 4">A37T2</strain>
    </source>
</reference>
<protein>
    <recommendedName>
        <fullName evidence="2">UPF0102 protein GA0116948_11424</fullName>
    </recommendedName>
</protein>
<keyword evidence="3" id="KW-0378">Hydrolase</keyword>
<dbReference type="InterPro" id="IPR003509">
    <property type="entry name" value="UPF0102_YraN-like"/>
</dbReference>
<dbReference type="InterPro" id="IPR011856">
    <property type="entry name" value="tRNA_endonuc-like_dom_sf"/>
</dbReference>
<dbReference type="Pfam" id="PF02021">
    <property type="entry name" value="UPF0102"/>
    <property type="match status" value="1"/>
</dbReference>
<comment type="similarity">
    <text evidence="1 2">Belongs to the UPF0102 family.</text>
</comment>
<dbReference type="Proteomes" id="UP000242818">
    <property type="component" value="Unassembled WGS sequence"/>
</dbReference>
<accession>A0A1C4FG06</accession>
<evidence type="ECO:0000313" key="3">
    <source>
        <dbReference type="EMBL" id="SCC54850.1"/>
    </source>
</evidence>
<keyword evidence="3" id="KW-0255">Endonuclease</keyword>
<dbReference type="NCBIfam" id="NF009150">
    <property type="entry name" value="PRK12497.1-3"/>
    <property type="match status" value="1"/>
</dbReference>
<dbReference type="PANTHER" id="PTHR34039">
    <property type="entry name" value="UPF0102 PROTEIN YRAN"/>
    <property type="match status" value="1"/>
</dbReference>
<dbReference type="CDD" id="cd20736">
    <property type="entry name" value="PoNe_Nuclease"/>
    <property type="match status" value="1"/>
</dbReference>
<dbReference type="EMBL" id="FMAR01000014">
    <property type="protein sequence ID" value="SCC54850.1"/>
    <property type="molecule type" value="Genomic_DNA"/>
</dbReference>
<proteinExistence type="inferred from homology"/>
<dbReference type="SUPFAM" id="SSF52980">
    <property type="entry name" value="Restriction endonuclease-like"/>
    <property type="match status" value="1"/>
</dbReference>
<name>A0A1C4FG06_9BACT</name>
<evidence type="ECO:0000256" key="2">
    <source>
        <dbReference type="HAMAP-Rule" id="MF_00048"/>
    </source>
</evidence>
<dbReference type="NCBIfam" id="TIGR00252">
    <property type="entry name" value="YraN family protein"/>
    <property type="match status" value="1"/>
</dbReference>
<dbReference type="Gene3D" id="3.40.1350.10">
    <property type="match status" value="1"/>
</dbReference>
<keyword evidence="3" id="KW-0540">Nuclease</keyword>
<sequence length="118" mass="13793">MAFHLDFGKKGEEIAAAFLERAGYTLLHHNWKAQRWEIDLIARHHNLLVFVEVKTRTASQFAWPESAVHHKKRQHLEAAAELFLDTFPEPYADIRFDIIAITFTDAAQYELLHFEDAF</sequence>
<evidence type="ECO:0000256" key="1">
    <source>
        <dbReference type="ARBA" id="ARBA00006738"/>
    </source>
</evidence>
<dbReference type="NCBIfam" id="NF009154">
    <property type="entry name" value="PRK12497.3-3"/>
    <property type="match status" value="1"/>
</dbReference>
<keyword evidence="4" id="KW-1185">Reference proteome</keyword>
<dbReference type="STRING" id="1335309.GA0116948_11424"/>
<dbReference type="PANTHER" id="PTHR34039:SF1">
    <property type="entry name" value="UPF0102 PROTEIN YRAN"/>
    <property type="match status" value="1"/>
</dbReference>